<evidence type="ECO:0000256" key="9">
    <source>
        <dbReference type="ARBA" id="ARBA00025145"/>
    </source>
</evidence>
<comment type="subcellular location">
    <subcellularLocation>
        <location evidence="2">Cytoplasm</location>
    </subcellularLocation>
    <subcellularLocation>
        <location evidence="1">Nucleus</location>
    </subcellularLocation>
</comment>
<dbReference type="AlphaFoldDB" id="C3Z811"/>
<evidence type="ECO:0000256" key="1">
    <source>
        <dbReference type="ARBA" id="ARBA00004123"/>
    </source>
</evidence>
<dbReference type="eggNOG" id="KOG3260">
    <property type="taxonomic scope" value="Eukaryota"/>
</dbReference>
<dbReference type="PANTHER" id="PTHR13164">
    <property type="entry name" value="CALICYLIN BINDING PROTEIN"/>
    <property type="match status" value="1"/>
</dbReference>
<accession>C3Z811</accession>
<organism>
    <name type="scientific">Branchiostoma floridae</name>
    <name type="common">Florida lancelet</name>
    <name type="synonym">Amphioxus</name>
    <dbReference type="NCBI Taxonomy" id="7739"/>
    <lineage>
        <taxon>Eukaryota</taxon>
        <taxon>Metazoa</taxon>
        <taxon>Chordata</taxon>
        <taxon>Cephalochordata</taxon>
        <taxon>Leptocardii</taxon>
        <taxon>Amphioxiformes</taxon>
        <taxon>Branchiostomatidae</taxon>
        <taxon>Branchiostoma</taxon>
    </lineage>
</organism>
<proteinExistence type="predicted"/>
<feature type="compositionally biased region" description="Polar residues" evidence="10">
    <location>
        <begin position="39"/>
        <end position="56"/>
    </location>
</feature>
<dbReference type="CDD" id="cd06468">
    <property type="entry name" value="p23_CacyBP"/>
    <property type="match status" value="1"/>
</dbReference>
<dbReference type="FunFam" id="2.60.40.790:FF:000006">
    <property type="entry name" value="calcyclin-binding protein-like"/>
    <property type="match status" value="1"/>
</dbReference>
<dbReference type="InterPro" id="IPR007052">
    <property type="entry name" value="CS_dom"/>
</dbReference>
<keyword evidence="6" id="KW-0833">Ubl conjugation pathway</keyword>
<dbReference type="InterPro" id="IPR015120">
    <property type="entry name" value="Siah-Interact_N"/>
</dbReference>
<keyword evidence="8" id="KW-0539">Nucleus</keyword>
<dbReference type="InterPro" id="IPR037893">
    <property type="entry name" value="CS_CacyBP"/>
</dbReference>
<dbReference type="InterPro" id="IPR011009">
    <property type="entry name" value="Kinase-like_dom_sf"/>
</dbReference>
<evidence type="ECO:0000256" key="2">
    <source>
        <dbReference type="ARBA" id="ARBA00004496"/>
    </source>
</evidence>
<dbReference type="GO" id="GO:0005634">
    <property type="term" value="C:nucleus"/>
    <property type="evidence" value="ECO:0007669"/>
    <property type="project" value="UniProtKB-SubCell"/>
</dbReference>
<dbReference type="InterPro" id="IPR008978">
    <property type="entry name" value="HSP20-like_chaperone"/>
</dbReference>
<feature type="domain" description="CS" evidence="12">
    <location>
        <begin position="97"/>
        <end position="188"/>
    </location>
</feature>
<gene>
    <name evidence="13" type="ORF">BRAFLDRAFT_87549</name>
</gene>
<dbReference type="Pfam" id="PF04969">
    <property type="entry name" value="CS"/>
    <property type="match status" value="1"/>
</dbReference>
<dbReference type="GO" id="GO:0005737">
    <property type="term" value="C:cytoplasm"/>
    <property type="evidence" value="ECO:0007669"/>
    <property type="project" value="UniProtKB-SubCell"/>
</dbReference>
<dbReference type="EMBL" id="GG666592">
    <property type="protein sequence ID" value="EEN51325.1"/>
    <property type="molecule type" value="Genomic_DNA"/>
</dbReference>
<dbReference type="PANTHER" id="PTHR13164:SF3">
    <property type="entry name" value="CALCYCLIN-BINDING PROTEIN"/>
    <property type="match status" value="1"/>
</dbReference>
<dbReference type="GO" id="GO:0015631">
    <property type="term" value="F:tubulin binding"/>
    <property type="evidence" value="ECO:0007669"/>
    <property type="project" value="InterPro"/>
</dbReference>
<dbReference type="InterPro" id="IPR004119">
    <property type="entry name" value="EcKL"/>
</dbReference>
<sequence length="638" mass="72605">MAGLEELQADLQEIERLLEQSTRERVKKALTLEKGRIQTEITDSSETAVSSAQNGVEEQEPSPDDAKKEPEPSPDDAKQTVKRRAPPPPGQATKHKTKITSYGWDQSDKFVKIYISLNGVQALPKDNIEVNFGEKMVDFLVKDLGGKNHNLLINTLLLPITSVSYKVKRDMVTLLLRKKETQNWECLTSVEKKSKDKKSPKMNSSADPGDSIMTMMRQMYEDGDDEMKRTIAKAWTESRDKQQAGMGGSVDDITKPWVLQIFNNIDPDVTITQVDIIGPIGEGLGVMSDLVALVTTGNKNGKEERYSLVVKLTSFGWMKIVKHMSVEDYLMFDTAEVKFYAVAVPDFLSLLGVENPESEVKPKSEDFDKSCFDALPVPKCYFTASDQTSNMSVRVLENLATQGFSIKPYPQTLDVAEMKLTVGALARIHGLSHRLELQLGTRLPDRYDWIVEIYTNKKQQWYSKYYKEGLETFAAAFPGKEGLMECLRKLDGVDIVREAAENPARVKVLCHADCWNNNIMFKYEDGKPVDVKLVDWQMVSYRPPTFDLVLLFMYQTWDIFHNHRGAILEHYYQELQRTLGENEATGPQFYTLEQLESDFRADMRFAVYERLVYGKALLPSQLTHLLRIVQQLEKWGVI</sequence>
<evidence type="ECO:0000256" key="8">
    <source>
        <dbReference type="ARBA" id="ARBA00023242"/>
    </source>
</evidence>
<feature type="domain" description="SGS" evidence="11">
    <location>
        <begin position="173"/>
        <end position="270"/>
    </location>
</feature>
<evidence type="ECO:0000313" key="13">
    <source>
        <dbReference type="EMBL" id="EEN51325.1"/>
    </source>
</evidence>
<dbReference type="InterPro" id="IPR007699">
    <property type="entry name" value="SGS_dom"/>
</dbReference>
<evidence type="ECO:0000256" key="7">
    <source>
        <dbReference type="ARBA" id="ARBA00022990"/>
    </source>
</evidence>
<evidence type="ECO:0000256" key="4">
    <source>
        <dbReference type="ARBA" id="ARBA00022490"/>
    </source>
</evidence>
<dbReference type="InParanoid" id="C3Z811"/>
<evidence type="ECO:0000259" key="12">
    <source>
        <dbReference type="PROSITE" id="PS51203"/>
    </source>
</evidence>
<evidence type="ECO:0000256" key="6">
    <source>
        <dbReference type="ARBA" id="ARBA00022786"/>
    </source>
</evidence>
<comment type="function">
    <text evidence="9">May be involved in calcium-dependent ubiquitination and subsequent proteasomal degradation of target proteins. Probably serves as a molecular bridge in ubiquitin E3 complexes. Participates in the ubiquitin-mediated degradation of beta-catenin (CTNNB1).</text>
</comment>
<name>C3Z811_BRAFL</name>
<dbReference type="SUPFAM" id="SSF49764">
    <property type="entry name" value="HSP20-like chaperones"/>
    <property type="match status" value="1"/>
</dbReference>
<dbReference type="SUPFAM" id="SSF140106">
    <property type="entry name" value="Calcyclin-binding protein-like"/>
    <property type="match status" value="1"/>
</dbReference>
<dbReference type="Gene3D" id="4.10.860.10">
    <property type="entry name" value="UVR domain"/>
    <property type="match status" value="1"/>
</dbReference>
<dbReference type="InterPro" id="IPR052289">
    <property type="entry name" value="Calcyclin-binding_UBL-bridge"/>
</dbReference>
<evidence type="ECO:0000256" key="5">
    <source>
        <dbReference type="ARBA" id="ARBA00022553"/>
    </source>
</evidence>
<feature type="region of interest" description="Disordered" evidence="10">
    <location>
        <begin position="29"/>
        <end position="99"/>
    </location>
</feature>
<dbReference type="SMART" id="SM00587">
    <property type="entry name" value="CHK"/>
    <property type="match status" value="1"/>
</dbReference>
<dbReference type="STRING" id="7739.C3Z811"/>
<feature type="compositionally biased region" description="Basic and acidic residues" evidence="10">
    <location>
        <begin position="64"/>
        <end position="79"/>
    </location>
</feature>
<reference evidence="13" key="1">
    <citation type="journal article" date="2008" name="Nature">
        <title>The amphioxus genome and the evolution of the chordate karyotype.</title>
        <authorList>
            <consortium name="US DOE Joint Genome Institute (JGI-PGF)"/>
            <person name="Putnam N.H."/>
            <person name="Butts T."/>
            <person name="Ferrier D.E.K."/>
            <person name="Furlong R.F."/>
            <person name="Hellsten U."/>
            <person name="Kawashima T."/>
            <person name="Robinson-Rechavi M."/>
            <person name="Shoguchi E."/>
            <person name="Terry A."/>
            <person name="Yu J.-K."/>
            <person name="Benito-Gutierrez E.L."/>
            <person name="Dubchak I."/>
            <person name="Garcia-Fernandez J."/>
            <person name="Gibson-Brown J.J."/>
            <person name="Grigoriev I.V."/>
            <person name="Horton A.C."/>
            <person name="de Jong P.J."/>
            <person name="Jurka J."/>
            <person name="Kapitonov V.V."/>
            <person name="Kohara Y."/>
            <person name="Kuroki Y."/>
            <person name="Lindquist E."/>
            <person name="Lucas S."/>
            <person name="Osoegawa K."/>
            <person name="Pennacchio L.A."/>
            <person name="Salamov A.A."/>
            <person name="Satou Y."/>
            <person name="Sauka-Spengler T."/>
            <person name="Schmutz J."/>
            <person name="Shin-I T."/>
            <person name="Toyoda A."/>
            <person name="Bronner-Fraser M."/>
            <person name="Fujiyama A."/>
            <person name="Holland L.Z."/>
            <person name="Holland P.W.H."/>
            <person name="Satoh N."/>
            <person name="Rokhsar D.S."/>
        </authorList>
    </citation>
    <scope>NUCLEOTIDE SEQUENCE [LARGE SCALE GENOMIC DNA]</scope>
    <source>
        <strain evidence="13">S238N-H82</strain>
        <tissue evidence="13">Testes</tissue>
    </source>
</reference>
<feature type="compositionally biased region" description="Basic and acidic residues" evidence="10">
    <location>
        <begin position="190"/>
        <end position="199"/>
    </location>
</feature>
<feature type="region of interest" description="Disordered" evidence="10">
    <location>
        <begin position="190"/>
        <end position="210"/>
    </location>
</feature>
<keyword evidence="7" id="KW-0007">Acetylation</keyword>
<dbReference type="PROSITE" id="PS51203">
    <property type="entry name" value="CS"/>
    <property type="match status" value="1"/>
</dbReference>
<keyword evidence="5" id="KW-0597">Phosphoprotein</keyword>
<dbReference type="GO" id="GO:0031625">
    <property type="term" value="F:ubiquitin protein ligase binding"/>
    <property type="evidence" value="ECO:0007669"/>
    <property type="project" value="InterPro"/>
</dbReference>
<evidence type="ECO:0000259" key="11">
    <source>
        <dbReference type="PROSITE" id="PS51048"/>
    </source>
</evidence>
<evidence type="ECO:0000256" key="10">
    <source>
        <dbReference type="SAM" id="MobiDB-lite"/>
    </source>
</evidence>
<dbReference type="Pfam" id="PF09032">
    <property type="entry name" value="Siah-Interact_N"/>
    <property type="match status" value="1"/>
</dbReference>
<keyword evidence="4" id="KW-0963">Cytoplasm</keyword>
<dbReference type="PROSITE" id="PS51048">
    <property type="entry name" value="SGS"/>
    <property type="match status" value="1"/>
</dbReference>
<protein>
    <recommendedName>
        <fullName evidence="3">Calcyclin-binding protein</fullName>
    </recommendedName>
</protein>
<dbReference type="SUPFAM" id="SSF56112">
    <property type="entry name" value="Protein kinase-like (PK-like)"/>
    <property type="match status" value="1"/>
</dbReference>
<dbReference type="InterPro" id="IPR015897">
    <property type="entry name" value="CHK_kinase-like"/>
</dbReference>
<dbReference type="InterPro" id="IPR037201">
    <property type="entry name" value="CacyBP_N"/>
</dbReference>
<dbReference type="Pfam" id="PF02958">
    <property type="entry name" value="EcKL"/>
    <property type="match status" value="1"/>
</dbReference>
<dbReference type="GO" id="GO:0044548">
    <property type="term" value="F:S100 protein binding"/>
    <property type="evidence" value="ECO:0007669"/>
    <property type="project" value="InterPro"/>
</dbReference>
<dbReference type="Gene3D" id="3.90.1200.10">
    <property type="match status" value="1"/>
</dbReference>
<evidence type="ECO:0000256" key="3">
    <source>
        <dbReference type="ARBA" id="ARBA00015702"/>
    </source>
</evidence>
<dbReference type="Gene3D" id="2.60.40.790">
    <property type="match status" value="1"/>
</dbReference>